<proteinExistence type="inferred from homology"/>
<protein>
    <submittedName>
        <fullName evidence="6">Transcriptional regulator, LysR family</fullName>
    </submittedName>
</protein>
<keyword evidence="4" id="KW-0804">Transcription</keyword>
<organism evidence="6 7">
    <name type="scientific">Bdellovibrio bacteriovorus (strain ATCC 15356 / DSM 50701 / NCIMB 9529 / HD100)</name>
    <dbReference type="NCBI Taxonomy" id="264462"/>
    <lineage>
        <taxon>Bacteria</taxon>
        <taxon>Pseudomonadati</taxon>
        <taxon>Bdellovibrionota</taxon>
        <taxon>Bdellovibrionia</taxon>
        <taxon>Bdellovibrionales</taxon>
        <taxon>Pseudobdellovibrionaceae</taxon>
        <taxon>Bdellovibrio</taxon>
    </lineage>
</organism>
<dbReference type="PRINTS" id="PR00039">
    <property type="entry name" value="HTHLYSR"/>
</dbReference>
<evidence type="ECO:0000256" key="3">
    <source>
        <dbReference type="ARBA" id="ARBA00023125"/>
    </source>
</evidence>
<dbReference type="GeneID" id="93014321"/>
<dbReference type="KEGG" id="bba:Bd3516"/>
<dbReference type="InterPro" id="IPR036388">
    <property type="entry name" value="WH-like_DNA-bd_sf"/>
</dbReference>
<evidence type="ECO:0000313" key="7">
    <source>
        <dbReference type="Proteomes" id="UP000008080"/>
    </source>
</evidence>
<evidence type="ECO:0000259" key="5">
    <source>
        <dbReference type="PROSITE" id="PS50931"/>
    </source>
</evidence>
<dbReference type="Proteomes" id="UP000008080">
    <property type="component" value="Chromosome"/>
</dbReference>
<name>Q6MHM5_BDEBA</name>
<dbReference type="SUPFAM" id="SSF53850">
    <property type="entry name" value="Periplasmic binding protein-like II"/>
    <property type="match status" value="1"/>
</dbReference>
<keyword evidence="3" id="KW-0238">DNA-binding</keyword>
<dbReference type="InterPro" id="IPR036390">
    <property type="entry name" value="WH_DNA-bd_sf"/>
</dbReference>
<feature type="domain" description="HTH lysR-type" evidence="5">
    <location>
        <begin position="1"/>
        <end position="58"/>
    </location>
</feature>
<evidence type="ECO:0000256" key="4">
    <source>
        <dbReference type="ARBA" id="ARBA00023163"/>
    </source>
</evidence>
<dbReference type="HOGENOM" id="CLU_039613_35_0_7"/>
<evidence type="ECO:0000313" key="6">
    <source>
        <dbReference type="EMBL" id="CAE78307.1"/>
    </source>
</evidence>
<dbReference type="RefSeq" id="WP_011165845.1">
    <property type="nucleotide sequence ID" value="NC_005363.1"/>
</dbReference>
<dbReference type="InterPro" id="IPR000847">
    <property type="entry name" value="LysR_HTH_N"/>
</dbReference>
<dbReference type="GO" id="GO:0003700">
    <property type="term" value="F:DNA-binding transcription factor activity"/>
    <property type="evidence" value="ECO:0007669"/>
    <property type="project" value="InterPro"/>
</dbReference>
<dbReference type="Gene3D" id="3.40.190.290">
    <property type="match status" value="1"/>
</dbReference>
<evidence type="ECO:0000256" key="2">
    <source>
        <dbReference type="ARBA" id="ARBA00023015"/>
    </source>
</evidence>
<keyword evidence="2" id="KW-0805">Transcription regulation</keyword>
<dbReference type="Gene3D" id="1.10.10.10">
    <property type="entry name" value="Winged helix-like DNA-binding domain superfamily/Winged helix DNA-binding domain"/>
    <property type="match status" value="1"/>
</dbReference>
<dbReference type="GO" id="GO:0000976">
    <property type="term" value="F:transcription cis-regulatory region binding"/>
    <property type="evidence" value="ECO:0007669"/>
    <property type="project" value="TreeGrafter"/>
</dbReference>
<dbReference type="CDD" id="cd05466">
    <property type="entry name" value="PBP2_LTTR_substrate"/>
    <property type="match status" value="1"/>
</dbReference>
<reference evidence="6 7" key="1">
    <citation type="journal article" date="2004" name="Science">
        <title>A predator unmasked: life cycle of Bdellovibrio bacteriovorus from a genomic perspective.</title>
        <authorList>
            <person name="Rendulic S."/>
            <person name="Jagtap P."/>
            <person name="Rosinus A."/>
            <person name="Eppinger M."/>
            <person name="Baar C."/>
            <person name="Lanz C."/>
            <person name="Keller H."/>
            <person name="Lambert C."/>
            <person name="Evans K.J."/>
            <person name="Goesmann A."/>
            <person name="Meyer F."/>
            <person name="Sockett R.E."/>
            <person name="Schuster S.C."/>
        </authorList>
    </citation>
    <scope>NUCLEOTIDE SEQUENCE [LARGE SCALE GENOMIC DNA]</scope>
    <source>
        <strain evidence="7">ATCC 15356 / DSM 50701 / NCIMB 9529 / HD100</strain>
    </source>
</reference>
<keyword evidence="7" id="KW-1185">Reference proteome</keyword>
<dbReference type="InterPro" id="IPR005119">
    <property type="entry name" value="LysR_subst-bd"/>
</dbReference>
<dbReference type="EMBL" id="BX842655">
    <property type="protein sequence ID" value="CAE78307.1"/>
    <property type="molecule type" value="Genomic_DNA"/>
</dbReference>
<dbReference type="Pfam" id="PF00126">
    <property type="entry name" value="HTH_1"/>
    <property type="match status" value="1"/>
</dbReference>
<evidence type="ECO:0000256" key="1">
    <source>
        <dbReference type="ARBA" id="ARBA00009437"/>
    </source>
</evidence>
<dbReference type="PANTHER" id="PTHR30126">
    <property type="entry name" value="HTH-TYPE TRANSCRIPTIONAL REGULATOR"/>
    <property type="match status" value="1"/>
</dbReference>
<dbReference type="eggNOG" id="COG0583">
    <property type="taxonomic scope" value="Bacteria"/>
</dbReference>
<dbReference type="AlphaFoldDB" id="Q6MHM5"/>
<dbReference type="FunFam" id="1.10.10.10:FF:000001">
    <property type="entry name" value="LysR family transcriptional regulator"/>
    <property type="match status" value="1"/>
</dbReference>
<dbReference type="SUPFAM" id="SSF46785">
    <property type="entry name" value="Winged helix' DNA-binding domain"/>
    <property type="match status" value="1"/>
</dbReference>
<accession>Q6MHM5</accession>
<dbReference type="PROSITE" id="PS50931">
    <property type="entry name" value="HTH_LYSR"/>
    <property type="match status" value="1"/>
</dbReference>
<dbReference type="Pfam" id="PF03466">
    <property type="entry name" value="LysR_substrate"/>
    <property type="match status" value="1"/>
</dbReference>
<dbReference type="STRING" id="264462.Bd3516"/>
<gene>
    <name evidence="6" type="primary">yfeR</name>
    <name evidence="6" type="ordered locus">Bd3516</name>
</gene>
<sequence length="294" mass="32731">MNLDQLEFVRAVIECGSFRAAADKVGRSQPALSVAIKNLEDELSLTIFDRSEYKVKLTPEGQAFYAVAKATLESAQYTARVGIELGRHKADTELHISADPLISTEILELIALECARPVLPVNLIISKSILQGGYQRLLDGEIDLAIAPTPKNNEDLESIFLEDVILVTAVSRRLLQEKRTPTKEFLTKHPQILVYTSQTNERPDATIRKTGKEAGHKIYVPDHHTKVKMIEGGVGWGRIAKSECTKEKNLVLIDKSIASETHLELCLVRPKNRPIGVTARSVWNAFQKRSTQGR</sequence>
<comment type="similarity">
    <text evidence="1">Belongs to the LysR transcriptional regulatory family.</text>
</comment>
<dbReference type="PANTHER" id="PTHR30126:SF22">
    <property type="entry name" value="HTH-TYPE TRANSCRIPTIONAL REGULATOR YHAJ-RELATED"/>
    <property type="match status" value="1"/>
</dbReference>